<keyword evidence="9" id="KW-0482">Metalloprotease</keyword>
<feature type="domain" description="Peptidase M50" evidence="12">
    <location>
        <begin position="9"/>
        <end position="385"/>
    </location>
</feature>
<evidence type="ECO:0000256" key="9">
    <source>
        <dbReference type="ARBA" id="ARBA00023049"/>
    </source>
</evidence>
<comment type="caution">
    <text evidence="13">The sequence shown here is derived from an EMBL/GenBank/DDBJ whole genome shotgun (WGS) entry which is preliminary data.</text>
</comment>
<evidence type="ECO:0000259" key="12">
    <source>
        <dbReference type="Pfam" id="PF02163"/>
    </source>
</evidence>
<dbReference type="RefSeq" id="WP_309955412.1">
    <property type="nucleotide sequence ID" value="NZ_JAVDUJ010000001.1"/>
</dbReference>
<evidence type="ECO:0000313" key="13">
    <source>
        <dbReference type="EMBL" id="MDR6939079.1"/>
    </source>
</evidence>
<dbReference type="InterPro" id="IPR036034">
    <property type="entry name" value="PDZ_sf"/>
</dbReference>
<reference evidence="13 14" key="1">
    <citation type="submission" date="2023-07" db="EMBL/GenBank/DDBJ databases">
        <title>Sequencing the genomes of 1000 actinobacteria strains.</title>
        <authorList>
            <person name="Klenk H.-P."/>
        </authorList>
    </citation>
    <scope>NUCLEOTIDE SEQUENCE [LARGE SCALE GENOMIC DNA]</scope>
    <source>
        <strain evidence="13 14">DSM 15539</strain>
    </source>
</reference>
<evidence type="ECO:0000256" key="11">
    <source>
        <dbReference type="SAM" id="Phobius"/>
    </source>
</evidence>
<dbReference type="SUPFAM" id="SSF50156">
    <property type="entry name" value="PDZ domain-like"/>
    <property type="match status" value="1"/>
</dbReference>
<dbReference type="InterPro" id="IPR008915">
    <property type="entry name" value="Peptidase_M50"/>
</dbReference>
<organism evidence="13 14">
    <name type="scientific">Arcanobacterium hippocoleae</name>
    <dbReference type="NCBI Taxonomy" id="149017"/>
    <lineage>
        <taxon>Bacteria</taxon>
        <taxon>Bacillati</taxon>
        <taxon>Actinomycetota</taxon>
        <taxon>Actinomycetes</taxon>
        <taxon>Actinomycetales</taxon>
        <taxon>Actinomycetaceae</taxon>
        <taxon>Arcanobacterium</taxon>
    </lineage>
</organism>
<dbReference type="Pfam" id="PF02163">
    <property type="entry name" value="Peptidase_M50"/>
    <property type="match status" value="1"/>
</dbReference>
<keyword evidence="4 13" id="KW-0645">Protease</keyword>
<comment type="cofactor">
    <cofactor evidence="1">
        <name>Zn(2+)</name>
        <dbReference type="ChEBI" id="CHEBI:29105"/>
    </cofactor>
</comment>
<dbReference type="PANTHER" id="PTHR42837:SF2">
    <property type="entry name" value="MEMBRANE METALLOPROTEASE ARASP2, CHLOROPLASTIC-RELATED"/>
    <property type="match status" value="1"/>
</dbReference>
<evidence type="ECO:0000256" key="10">
    <source>
        <dbReference type="ARBA" id="ARBA00023136"/>
    </source>
</evidence>
<accession>A0ABU1T1A4</accession>
<gene>
    <name evidence="13" type="ORF">J2S36_000622</name>
</gene>
<dbReference type="CDD" id="cd06163">
    <property type="entry name" value="S2P-M50_PDZ_RseP-like"/>
    <property type="match status" value="1"/>
</dbReference>
<evidence type="ECO:0000256" key="2">
    <source>
        <dbReference type="ARBA" id="ARBA00004141"/>
    </source>
</evidence>
<evidence type="ECO:0000256" key="3">
    <source>
        <dbReference type="ARBA" id="ARBA00007931"/>
    </source>
</evidence>
<evidence type="ECO:0000256" key="7">
    <source>
        <dbReference type="ARBA" id="ARBA00022833"/>
    </source>
</evidence>
<dbReference type="GO" id="GO:0006508">
    <property type="term" value="P:proteolysis"/>
    <property type="evidence" value="ECO:0007669"/>
    <property type="project" value="UniProtKB-KW"/>
</dbReference>
<evidence type="ECO:0000256" key="1">
    <source>
        <dbReference type="ARBA" id="ARBA00001947"/>
    </source>
</evidence>
<evidence type="ECO:0000256" key="5">
    <source>
        <dbReference type="ARBA" id="ARBA00022692"/>
    </source>
</evidence>
<keyword evidence="7" id="KW-0862">Zinc</keyword>
<evidence type="ECO:0000313" key="14">
    <source>
        <dbReference type="Proteomes" id="UP001266099"/>
    </source>
</evidence>
<protein>
    <submittedName>
        <fullName evidence="13">Membrane-associated protease RseP (Regulator of RpoE activity)</fullName>
    </submittedName>
</protein>
<feature type="transmembrane region" description="Helical" evidence="11">
    <location>
        <begin position="346"/>
        <end position="366"/>
    </location>
</feature>
<feature type="transmembrane region" description="Helical" evidence="11">
    <location>
        <begin position="405"/>
        <end position="426"/>
    </location>
</feature>
<dbReference type="InterPro" id="IPR004387">
    <property type="entry name" value="Pept_M50_Zn"/>
</dbReference>
<keyword evidence="8 11" id="KW-1133">Transmembrane helix</keyword>
<dbReference type="Proteomes" id="UP001266099">
    <property type="component" value="Unassembled WGS sequence"/>
</dbReference>
<evidence type="ECO:0000256" key="4">
    <source>
        <dbReference type="ARBA" id="ARBA00022670"/>
    </source>
</evidence>
<sequence>MSIIGIILFILGLLIAVALHELGHLIPAKLFGVKVSQYFVGFGPTIFSKVYRGTEYGVKWILLGGYVRLCGMLAPARPGRKIFTKHGELTFAEQARRESAAELAPEEAAQAFWRLSPGKKLIVMFGGPFVNFLLSVLCFAIVWLGIGMPALSNTVGRIAPCIDPMQTKCELAAATPAARSELQQGDEIRAWAGTPVKDWQELREAIQAHGAGEKPVDVLREGRQETFTINVIEVERPQVRAGEIVKDAAGKPLLEMQPYLGVSPEIKREQQSFSALPAQIGNLALGTAQIIIGLPVHLWNIGVSLFSDTPRDASGVVGLVGIADMAGKITGGGSAQYTFAARAADFLLLFASLNMSLFIFNLLPLLPLDGGHILGALIEWIKRASAKWRGMPDPGAFDTARLLPLSQVVVSFFVLMTIFLIVADILKPAF</sequence>
<dbReference type="Gene3D" id="2.30.42.10">
    <property type="match status" value="1"/>
</dbReference>
<name>A0ABU1T1A4_9ACTO</name>
<comment type="subcellular location">
    <subcellularLocation>
        <location evidence="2">Membrane</location>
        <topology evidence="2">Multi-pass membrane protein</topology>
    </subcellularLocation>
</comment>
<keyword evidence="10 11" id="KW-0472">Membrane</keyword>
<evidence type="ECO:0000256" key="6">
    <source>
        <dbReference type="ARBA" id="ARBA00022801"/>
    </source>
</evidence>
<keyword evidence="5 11" id="KW-0812">Transmembrane</keyword>
<proteinExistence type="inferred from homology"/>
<keyword evidence="6" id="KW-0378">Hydrolase</keyword>
<keyword evidence="14" id="KW-1185">Reference proteome</keyword>
<evidence type="ECO:0000256" key="8">
    <source>
        <dbReference type="ARBA" id="ARBA00022989"/>
    </source>
</evidence>
<dbReference type="PANTHER" id="PTHR42837">
    <property type="entry name" value="REGULATOR OF SIGMA-E PROTEASE RSEP"/>
    <property type="match status" value="1"/>
</dbReference>
<feature type="transmembrane region" description="Helical" evidence="11">
    <location>
        <begin position="121"/>
        <end position="146"/>
    </location>
</feature>
<dbReference type="GO" id="GO:0008233">
    <property type="term" value="F:peptidase activity"/>
    <property type="evidence" value="ECO:0007669"/>
    <property type="project" value="UniProtKB-KW"/>
</dbReference>
<comment type="similarity">
    <text evidence="3">Belongs to the peptidase M50B family.</text>
</comment>
<dbReference type="EMBL" id="JAVDUJ010000001">
    <property type="protein sequence ID" value="MDR6939079.1"/>
    <property type="molecule type" value="Genomic_DNA"/>
</dbReference>